<name>A0A0A9FJ07_ARUDO</name>
<accession>A0A0A9FJ07</accession>
<evidence type="ECO:0000256" key="1">
    <source>
        <dbReference type="SAM" id="MobiDB-lite"/>
    </source>
</evidence>
<reference evidence="2" key="2">
    <citation type="journal article" date="2015" name="Data Brief">
        <title>Shoot transcriptome of the giant reed, Arundo donax.</title>
        <authorList>
            <person name="Barrero R.A."/>
            <person name="Guerrero F.D."/>
            <person name="Moolhuijzen P."/>
            <person name="Goolsby J.A."/>
            <person name="Tidwell J."/>
            <person name="Bellgard S.E."/>
            <person name="Bellgard M.I."/>
        </authorList>
    </citation>
    <scope>NUCLEOTIDE SEQUENCE</scope>
    <source>
        <tissue evidence="2">Shoot tissue taken approximately 20 cm above the soil surface</tissue>
    </source>
</reference>
<protein>
    <submittedName>
        <fullName evidence="2">Uncharacterized protein</fullName>
    </submittedName>
</protein>
<evidence type="ECO:0000313" key="2">
    <source>
        <dbReference type="EMBL" id="JAE13010.1"/>
    </source>
</evidence>
<sequence length="53" mass="6150">MQQRTSRRLALTEKIRSSHPISPKQHRNELDSPPQIKPRTSTRGAEGFQRPRS</sequence>
<dbReference type="EMBL" id="GBRH01184886">
    <property type="protein sequence ID" value="JAE13010.1"/>
    <property type="molecule type" value="Transcribed_RNA"/>
</dbReference>
<feature type="region of interest" description="Disordered" evidence="1">
    <location>
        <begin position="1"/>
        <end position="53"/>
    </location>
</feature>
<proteinExistence type="predicted"/>
<reference evidence="2" key="1">
    <citation type="submission" date="2014-09" db="EMBL/GenBank/DDBJ databases">
        <authorList>
            <person name="Magalhaes I.L.F."/>
            <person name="Oliveira U."/>
            <person name="Santos F.R."/>
            <person name="Vidigal T.H.D.A."/>
            <person name="Brescovit A.D."/>
            <person name="Santos A.J."/>
        </authorList>
    </citation>
    <scope>NUCLEOTIDE SEQUENCE</scope>
    <source>
        <tissue evidence="2">Shoot tissue taken approximately 20 cm above the soil surface</tissue>
    </source>
</reference>
<dbReference type="AlphaFoldDB" id="A0A0A9FJ07"/>
<organism evidence="2">
    <name type="scientific">Arundo donax</name>
    <name type="common">Giant reed</name>
    <name type="synonym">Donax arundinaceus</name>
    <dbReference type="NCBI Taxonomy" id="35708"/>
    <lineage>
        <taxon>Eukaryota</taxon>
        <taxon>Viridiplantae</taxon>
        <taxon>Streptophyta</taxon>
        <taxon>Embryophyta</taxon>
        <taxon>Tracheophyta</taxon>
        <taxon>Spermatophyta</taxon>
        <taxon>Magnoliopsida</taxon>
        <taxon>Liliopsida</taxon>
        <taxon>Poales</taxon>
        <taxon>Poaceae</taxon>
        <taxon>PACMAD clade</taxon>
        <taxon>Arundinoideae</taxon>
        <taxon>Arundineae</taxon>
        <taxon>Arundo</taxon>
    </lineage>
</organism>